<evidence type="ECO:0000313" key="2">
    <source>
        <dbReference type="Proteomes" id="UP001227268"/>
    </source>
</evidence>
<name>A0ACC2VNW2_9TREE</name>
<dbReference type="EMBL" id="JASBWT010000011">
    <property type="protein sequence ID" value="KAJ9100602.1"/>
    <property type="molecule type" value="Genomic_DNA"/>
</dbReference>
<proteinExistence type="predicted"/>
<keyword evidence="2" id="KW-1185">Reference proteome</keyword>
<organism evidence="1 2">
    <name type="scientific">Naganishia friedmannii</name>
    <dbReference type="NCBI Taxonomy" id="89922"/>
    <lineage>
        <taxon>Eukaryota</taxon>
        <taxon>Fungi</taxon>
        <taxon>Dikarya</taxon>
        <taxon>Basidiomycota</taxon>
        <taxon>Agaricomycotina</taxon>
        <taxon>Tremellomycetes</taxon>
        <taxon>Filobasidiales</taxon>
        <taxon>Filobasidiaceae</taxon>
        <taxon>Naganishia</taxon>
    </lineage>
</organism>
<evidence type="ECO:0000313" key="1">
    <source>
        <dbReference type="EMBL" id="KAJ9100602.1"/>
    </source>
</evidence>
<reference evidence="1" key="1">
    <citation type="submission" date="2023-04" db="EMBL/GenBank/DDBJ databases">
        <title>Draft Genome sequencing of Naganishia species isolated from polar environments using Oxford Nanopore Technology.</title>
        <authorList>
            <person name="Leo P."/>
            <person name="Venkateswaran K."/>
        </authorList>
    </citation>
    <scope>NUCLEOTIDE SEQUENCE</scope>
    <source>
        <strain evidence="1">MNA-CCFEE 5423</strain>
    </source>
</reference>
<dbReference type="Proteomes" id="UP001227268">
    <property type="component" value="Unassembled WGS sequence"/>
</dbReference>
<gene>
    <name evidence="1" type="ORF">QFC21_003646</name>
</gene>
<comment type="caution">
    <text evidence="1">The sequence shown here is derived from an EMBL/GenBank/DDBJ whole genome shotgun (WGS) entry which is preliminary data.</text>
</comment>
<protein>
    <submittedName>
        <fullName evidence="1">Uncharacterized protein</fullName>
    </submittedName>
</protein>
<sequence>MFRRMTAIARGSRIRARSYAAASSSPSPSPSPSPLEPSKPTHSPSLLKPGTTLKDLGILKDKPDPVALPDDEYPTWLWTLTDEYVAAAARRSSSAAPQPPQQTREQGQGGKSGGGFDLKAEKKKLRATNRADIKSRNFLRTT</sequence>
<accession>A0ACC2VNW2</accession>